<comment type="subcellular location">
    <subcellularLocation>
        <location evidence="1">Cell membrane</location>
        <topology evidence="1">Peripheral membrane protein</topology>
        <orientation evidence="1">Cytoplasmic side</orientation>
    </subcellularLocation>
</comment>
<dbReference type="InterPro" id="IPR051469">
    <property type="entry name" value="FliN/MopA/SpaO"/>
</dbReference>
<comment type="similarity">
    <text evidence="2">Belongs to the FliN/MopA/SpaO family.</text>
</comment>
<dbReference type="SUPFAM" id="SSF101801">
    <property type="entry name" value="Surface presentation of antigens (SPOA)"/>
    <property type="match status" value="1"/>
</dbReference>
<keyword evidence="10" id="KW-0969">Cilium</keyword>
<comment type="caution">
    <text evidence="10">The sequence shown here is derived from an EMBL/GenBank/DDBJ whole genome shotgun (WGS) entry which is preliminary data.</text>
</comment>
<dbReference type="GO" id="GO:0009425">
    <property type="term" value="C:bacterial-type flagellum basal body"/>
    <property type="evidence" value="ECO:0007669"/>
    <property type="project" value="InterPro"/>
</dbReference>
<reference evidence="10 11" key="1">
    <citation type="journal article" date="2011" name="Stand. Genomic Sci.">
        <title>Draft genome sequence of Caminibacter mediatlanticus strain TB-2, an epsilonproteobacterium isolated from a deep-sea hydrothermal vent.</title>
        <authorList>
            <person name="Giovannelli D."/>
            <person name="Ferriera S."/>
            <person name="Johnson J."/>
            <person name="Kravitz S."/>
            <person name="Perez-Rodriguez I."/>
            <person name="Ricci J."/>
            <person name="O'Brien C."/>
            <person name="Voordeckers J.W."/>
            <person name="Bini E."/>
            <person name="Vetriani C."/>
        </authorList>
    </citation>
    <scope>NUCLEOTIDE SEQUENCE [LARGE SCALE GENOMIC DNA]</scope>
    <source>
        <strain evidence="10 11">TB-2</strain>
    </source>
</reference>
<keyword evidence="5" id="KW-0145">Chemotaxis</keyword>
<dbReference type="InterPro" id="IPR012826">
    <property type="entry name" value="FliN"/>
</dbReference>
<dbReference type="AlphaFoldDB" id="A0AAI9F2N3"/>
<evidence type="ECO:0000256" key="8">
    <source>
        <dbReference type="ARBA" id="ARBA00025044"/>
    </source>
</evidence>
<dbReference type="Pfam" id="PF01052">
    <property type="entry name" value="FliMN_C"/>
    <property type="match status" value="1"/>
</dbReference>
<name>A0AAI9F2N3_9BACT</name>
<comment type="function">
    <text evidence="8">FliM is one of three proteins (FliG, FliN, FliM) that forms the rotor-mounted switch complex (C ring), located at the base of the basal body. This complex interacts with the CheY and CheZ chemotaxis proteins, in addition to contacting components of the motor that determine the direction of flagellar rotation.</text>
</comment>
<dbReference type="GO" id="GO:0003774">
    <property type="term" value="F:cytoskeletal motor activity"/>
    <property type="evidence" value="ECO:0007669"/>
    <property type="project" value="InterPro"/>
</dbReference>
<gene>
    <name evidence="10" type="ORF">CMTB2_07031</name>
</gene>
<dbReference type="InterPro" id="IPR028976">
    <property type="entry name" value="CheC-like_sf"/>
</dbReference>
<dbReference type="Proteomes" id="UP000003288">
    <property type="component" value="Unassembled WGS sequence"/>
</dbReference>
<evidence type="ECO:0000256" key="7">
    <source>
        <dbReference type="ARBA" id="ARBA00023136"/>
    </source>
</evidence>
<keyword evidence="7" id="KW-0472">Membrane</keyword>
<dbReference type="InterPro" id="IPR036429">
    <property type="entry name" value="SpoA-like_sf"/>
</dbReference>
<evidence type="ECO:0000313" key="11">
    <source>
        <dbReference type="Proteomes" id="UP000003288"/>
    </source>
</evidence>
<dbReference type="NCBIfam" id="NF006272">
    <property type="entry name" value="PRK08432.1"/>
    <property type="match status" value="1"/>
</dbReference>
<dbReference type="GO" id="GO:0005886">
    <property type="term" value="C:plasma membrane"/>
    <property type="evidence" value="ECO:0007669"/>
    <property type="project" value="UniProtKB-SubCell"/>
</dbReference>
<keyword evidence="10" id="KW-0966">Cell projection</keyword>
<keyword evidence="10" id="KW-0282">Flagellum</keyword>
<dbReference type="NCBIfam" id="TIGR02480">
    <property type="entry name" value="fliN"/>
    <property type="match status" value="1"/>
</dbReference>
<dbReference type="SUPFAM" id="SSF103039">
    <property type="entry name" value="CheC-like"/>
    <property type="match status" value="1"/>
</dbReference>
<dbReference type="Gene3D" id="3.40.1550.10">
    <property type="entry name" value="CheC-like"/>
    <property type="match status" value="1"/>
</dbReference>
<dbReference type="PRINTS" id="PR00956">
    <property type="entry name" value="FLGMOTORFLIN"/>
</dbReference>
<feature type="domain" description="Flagellar motor switch protein FliN-like C-terminal" evidence="9">
    <location>
        <begin position="187"/>
        <end position="256"/>
    </location>
</feature>
<evidence type="ECO:0000256" key="4">
    <source>
        <dbReference type="ARBA" id="ARBA00022475"/>
    </source>
</evidence>
<dbReference type="GO" id="GO:0006935">
    <property type="term" value="P:chemotaxis"/>
    <property type="evidence" value="ECO:0007669"/>
    <property type="project" value="UniProtKB-KW"/>
</dbReference>
<evidence type="ECO:0000256" key="3">
    <source>
        <dbReference type="ARBA" id="ARBA00021897"/>
    </source>
</evidence>
<protein>
    <recommendedName>
        <fullName evidence="3">Flagellar motor switch protein FliN</fullName>
    </recommendedName>
</protein>
<dbReference type="InterPro" id="IPR001543">
    <property type="entry name" value="FliN-like_C"/>
</dbReference>
<keyword evidence="6" id="KW-0283">Flagellar rotation</keyword>
<evidence type="ECO:0000256" key="1">
    <source>
        <dbReference type="ARBA" id="ARBA00004413"/>
    </source>
</evidence>
<dbReference type="PANTHER" id="PTHR43484">
    <property type="match status" value="1"/>
</dbReference>
<evidence type="ECO:0000259" key="9">
    <source>
        <dbReference type="Pfam" id="PF01052"/>
    </source>
</evidence>
<dbReference type="InterPro" id="IPR001172">
    <property type="entry name" value="FliN_T3SS_HrcQb"/>
</dbReference>
<organism evidence="10 11">
    <name type="scientific">Caminibacter mediatlanticus TB-2</name>
    <dbReference type="NCBI Taxonomy" id="391592"/>
    <lineage>
        <taxon>Bacteria</taxon>
        <taxon>Pseudomonadati</taxon>
        <taxon>Campylobacterota</taxon>
        <taxon>Epsilonproteobacteria</taxon>
        <taxon>Nautiliales</taxon>
        <taxon>Nautiliaceae</taxon>
        <taxon>Caminibacter</taxon>
    </lineage>
</organism>
<accession>A0AAI9F2N3</accession>
<dbReference type="Gene3D" id="2.30.330.10">
    <property type="entry name" value="SpoA-like"/>
    <property type="match status" value="1"/>
</dbReference>
<keyword evidence="4" id="KW-1003">Cell membrane</keyword>
<dbReference type="PANTHER" id="PTHR43484:SF1">
    <property type="entry name" value="FLAGELLAR MOTOR SWITCH PROTEIN FLIN"/>
    <property type="match status" value="1"/>
</dbReference>
<proteinExistence type="inferred from homology"/>
<evidence type="ECO:0000256" key="6">
    <source>
        <dbReference type="ARBA" id="ARBA00022779"/>
    </source>
</evidence>
<evidence type="ECO:0000256" key="2">
    <source>
        <dbReference type="ARBA" id="ARBA00009226"/>
    </source>
</evidence>
<sequence length="269" mass="29919">MNDFINLLVEEIKSVIEGLTGFSPEVEIKQQGEKIVDIIPPFIKVNVSVSPKGEIVFILTPEIATALGDMMLGGEGEARTDINDEDLDATKEIVSNIFGSLTSTLEAQDNMENLTFKVEDIAFVETNEDFSKYAYFLDLICKVASVEKECFVLFDKDFVSIFNNDIKDKISESSHELNKEIPSQLDMLMDVKLQLRVRIGKKTMLLKDVISMDIGSIVELDQLANEPLDILIEDKKIGEGEVVIVDGNFGIQITSIGSKADRLNSMKKS</sequence>
<dbReference type="GO" id="GO:0071973">
    <property type="term" value="P:bacterial-type flagellum-dependent cell motility"/>
    <property type="evidence" value="ECO:0007669"/>
    <property type="project" value="InterPro"/>
</dbReference>
<evidence type="ECO:0000313" key="10">
    <source>
        <dbReference type="EMBL" id="EDM23988.1"/>
    </source>
</evidence>
<evidence type="ECO:0000256" key="5">
    <source>
        <dbReference type="ARBA" id="ARBA00022500"/>
    </source>
</evidence>
<dbReference type="RefSeq" id="WP_007473943.1">
    <property type="nucleotide sequence ID" value="NZ_ABCJ01000002.1"/>
</dbReference>
<dbReference type="EMBL" id="ABCJ01000002">
    <property type="protein sequence ID" value="EDM23988.1"/>
    <property type="molecule type" value="Genomic_DNA"/>
</dbReference>